<accession>A0A085M6B7</accession>
<evidence type="ECO:0000313" key="1">
    <source>
        <dbReference type="EMBL" id="KFD52763.1"/>
    </source>
</evidence>
<dbReference type="AlphaFoldDB" id="A0A085M6B7"/>
<reference evidence="1 2" key="1">
    <citation type="journal article" date="2014" name="Nat. Genet.">
        <title>Genome and transcriptome of the porcine whipworm Trichuris suis.</title>
        <authorList>
            <person name="Jex A.R."/>
            <person name="Nejsum P."/>
            <person name="Schwarz E.M."/>
            <person name="Hu L."/>
            <person name="Young N.D."/>
            <person name="Hall R.S."/>
            <person name="Korhonen P.K."/>
            <person name="Liao S."/>
            <person name="Thamsborg S."/>
            <person name="Xia J."/>
            <person name="Xu P."/>
            <person name="Wang S."/>
            <person name="Scheerlinck J.P."/>
            <person name="Hofmann A."/>
            <person name="Sternberg P.W."/>
            <person name="Wang J."/>
            <person name="Gasser R.B."/>
        </authorList>
    </citation>
    <scope>NUCLEOTIDE SEQUENCE [LARGE SCALE GENOMIC DNA]</scope>
    <source>
        <strain evidence="1">DCEP-RM93M</strain>
    </source>
</reference>
<sequence length="98" mass="10739">MGLGWCDPLLEGPRLLLVGSVCVYGRLDRKRGIAKYATASLGMGKSRDHDSNCKMTCRTLVAAQYPSERIERNKDIEELGQLSKQPNAACGGCDKRLP</sequence>
<name>A0A085M6B7_9BILA</name>
<dbReference type="Proteomes" id="UP000030764">
    <property type="component" value="Unassembled WGS sequence"/>
</dbReference>
<organism evidence="1 2">
    <name type="scientific">Trichuris suis</name>
    <name type="common">pig whipworm</name>
    <dbReference type="NCBI Taxonomy" id="68888"/>
    <lineage>
        <taxon>Eukaryota</taxon>
        <taxon>Metazoa</taxon>
        <taxon>Ecdysozoa</taxon>
        <taxon>Nematoda</taxon>
        <taxon>Enoplea</taxon>
        <taxon>Dorylaimia</taxon>
        <taxon>Trichinellida</taxon>
        <taxon>Trichuridae</taxon>
        <taxon>Trichuris</taxon>
    </lineage>
</organism>
<evidence type="ECO:0000313" key="2">
    <source>
        <dbReference type="Proteomes" id="UP000030764"/>
    </source>
</evidence>
<gene>
    <name evidence="1" type="ORF">M513_06419</name>
</gene>
<proteinExistence type="predicted"/>
<keyword evidence="2" id="KW-1185">Reference proteome</keyword>
<dbReference type="EMBL" id="KL363224">
    <property type="protein sequence ID" value="KFD52763.1"/>
    <property type="molecule type" value="Genomic_DNA"/>
</dbReference>
<protein>
    <submittedName>
        <fullName evidence="1">Uncharacterized protein</fullName>
    </submittedName>
</protein>